<feature type="repeat" description="WD" evidence="3">
    <location>
        <begin position="889"/>
        <end position="930"/>
    </location>
</feature>
<dbReference type="GO" id="GO:0005634">
    <property type="term" value="C:nucleus"/>
    <property type="evidence" value="ECO:0007669"/>
    <property type="project" value="TreeGrafter"/>
</dbReference>
<feature type="repeat" description="WD" evidence="3">
    <location>
        <begin position="932"/>
        <end position="973"/>
    </location>
</feature>
<accession>A0A8H3DR36</accession>
<evidence type="ECO:0000259" key="5">
    <source>
        <dbReference type="Pfam" id="PF24883"/>
    </source>
</evidence>
<keyword evidence="1 3" id="KW-0853">WD repeat</keyword>
<dbReference type="InterPro" id="IPR036322">
    <property type="entry name" value="WD40_repeat_dom_sf"/>
</dbReference>
<evidence type="ECO:0000313" key="7">
    <source>
        <dbReference type="Proteomes" id="UP000663843"/>
    </source>
</evidence>
<dbReference type="PRINTS" id="PR00320">
    <property type="entry name" value="GPROTEINBRPT"/>
</dbReference>
<gene>
    <name evidence="6" type="ORF">RDB_LOCUS185038</name>
</gene>
<dbReference type="InterPro" id="IPR019775">
    <property type="entry name" value="WD40_repeat_CS"/>
</dbReference>
<dbReference type="CDD" id="cd00200">
    <property type="entry name" value="WD40"/>
    <property type="match status" value="2"/>
</dbReference>
<feature type="repeat" description="WD" evidence="3">
    <location>
        <begin position="1374"/>
        <end position="1410"/>
    </location>
</feature>
<dbReference type="PROSITE" id="PS50082">
    <property type="entry name" value="WD_REPEATS_2"/>
    <property type="match status" value="10"/>
</dbReference>
<dbReference type="SUPFAM" id="SSF52540">
    <property type="entry name" value="P-loop containing nucleoside triphosphate hydrolases"/>
    <property type="match status" value="1"/>
</dbReference>
<dbReference type="Proteomes" id="UP000663843">
    <property type="component" value="Unassembled WGS sequence"/>
</dbReference>
<feature type="repeat" description="WD" evidence="3">
    <location>
        <begin position="1065"/>
        <end position="1102"/>
    </location>
</feature>
<dbReference type="Gene3D" id="2.130.10.10">
    <property type="entry name" value="YVTN repeat-like/Quinoprotein amine dehydrogenase"/>
    <property type="match status" value="4"/>
</dbReference>
<feature type="repeat" description="WD" evidence="3">
    <location>
        <begin position="975"/>
        <end position="1006"/>
    </location>
</feature>
<dbReference type="OrthoDB" id="6409159at2759"/>
<evidence type="ECO:0000256" key="4">
    <source>
        <dbReference type="SAM" id="MobiDB-lite"/>
    </source>
</evidence>
<feature type="repeat" description="WD" evidence="3">
    <location>
        <begin position="1154"/>
        <end position="1188"/>
    </location>
</feature>
<comment type="caution">
    <text evidence="6">The sequence shown here is derived from an EMBL/GenBank/DDBJ whole genome shotgun (WGS) entry which is preliminary data.</text>
</comment>
<dbReference type="Pfam" id="PF00400">
    <property type="entry name" value="WD40"/>
    <property type="match status" value="10"/>
</dbReference>
<proteinExistence type="predicted"/>
<dbReference type="SUPFAM" id="SSF50978">
    <property type="entry name" value="WD40 repeat-like"/>
    <property type="match status" value="2"/>
</dbReference>
<dbReference type="InterPro" id="IPR020472">
    <property type="entry name" value="WD40_PAC1"/>
</dbReference>
<feature type="domain" description="Nephrocystin 3-like N-terminal" evidence="5">
    <location>
        <begin position="383"/>
        <end position="451"/>
    </location>
</feature>
<reference evidence="6" key="1">
    <citation type="submission" date="2021-01" db="EMBL/GenBank/DDBJ databases">
        <authorList>
            <person name="Kaushik A."/>
        </authorList>
    </citation>
    <scope>NUCLEOTIDE SEQUENCE</scope>
    <source>
        <strain evidence="6">AG2-2IIIB</strain>
    </source>
</reference>
<dbReference type="PANTHER" id="PTHR22847">
    <property type="entry name" value="WD40 REPEAT PROTEIN"/>
    <property type="match status" value="1"/>
</dbReference>
<dbReference type="PROSITE" id="PS50294">
    <property type="entry name" value="WD_REPEATS_REGION"/>
    <property type="match status" value="5"/>
</dbReference>
<feature type="repeat" description="WD" evidence="3">
    <location>
        <begin position="1017"/>
        <end position="1057"/>
    </location>
</feature>
<feature type="repeat" description="WD" evidence="3">
    <location>
        <begin position="1190"/>
        <end position="1231"/>
    </location>
</feature>
<feature type="region of interest" description="Disordered" evidence="4">
    <location>
        <begin position="48"/>
        <end position="157"/>
    </location>
</feature>
<keyword evidence="2" id="KW-0677">Repeat</keyword>
<dbReference type="InterPro" id="IPR001680">
    <property type="entry name" value="WD40_rpt"/>
</dbReference>
<evidence type="ECO:0000256" key="1">
    <source>
        <dbReference type="ARBA" id="ARBA00022574"/>
    </source>
</evidence>
<evidence type="ECO:0000313" key="6">
    <source>
        <dbReference type="EMBL" id="CAE6535209.1"/>
    </source>
</evidence>
<name>A0A8H3DR36_9AGAM</name>
<dbReference type="EMBL" id="CAJMWT010008771">
    <property type="protein sequence ID" value="CAE6535209.1"/>
    <property type="molecule type" value="Genomic_DNA"/>
</dbReference>
<feature type="repeat" description="WD" evidence="3">
    <location>
        <begin position="1243"/>
        <end position="1284"/>
    </location>
</feature>
<dbReference type="PANTHER" id="PTHR22847:SF637">
    <property type="entry name" value="WD REPEAT DOMAIN 5B"/>
    <property type="match status" value="1"/>
</dbReference>
<dbReference type="PROSITE" id="PS00678">
    <property type="entry name" value="WD_REPEATS_1"/>
    <property type="match status" value="3"/>
</dbReference>
<evidence type="ECO:0000256" key="2">
    <source>
        <dbReference type="ARBA" id="ARBA00022737"/>
    </source>
</evidence>
<dbReference type="GO" id="GO:1990234">
    <property type="term" value="C:transferase complex"/>
    <property type="evidence" value="ECO:0007669"/>
    <property type="project" value="UniProtKB-ARBA"/>
</dbReference>
<dbReference type="Pfam" id="PF24883">
    <property type="entry name" value="NPHP3_N"/>
    <property type="match status" value="1"/>
</dbReference>
<dbReference type="InterPro" id="IPR027417">
    <property type="entry name" value="P-loop_NTPase"/>
</dbReference>
<feature type="repeat" description="WD" evidence="3">
    <location>
        <begin position="1417"/>
        <end position="1452"/>
    </location>
</feature>
<dbReference type="InterPro" id="IPR015943">
    <property type="entry name" value="WD40/YVTN_repeat-like_dom_sf"/>
</dbReference>
<dbReference type="SMART" id="SM00320">
    <property type="entry name" value="WD40"/>
    <property type="match status" value="12"/>
</dbReference>
<organism evidence="6 7">
    <name type="scientific">Rhizoctonia solani</name>
    <dbReference type="NCBI Taxonomy" id="456999"/>
    <lineage>
        <taxon>Eukaryota</taxon>
        <taxon>Fungi</taxon>
        <taxon>Dikarya</taxon>
        <taxon>Basidiomycota</taxon>
        <taxon>Agaricomycotina</taxon>
        <taxon>Agaricomycetes</taxon>
        <taxon>Cantharellales</taxon>
        <taxon>Ceratobasidiaceae</taxon>
        <taxon>Rhizoctonia</taxon>
    </lineage>
</organism>
<protein>
    <recommendedName>
        <fullName evidence="5">Nephrocystin 3-like N-terminal domain-containing protein</fullName>
    </recommendedName>
</protein>
<sequence length="1475" mass="161226">MKKAREIKSHVKTRMRKIFKKDQVTTTPPQIPHNSASSVILQAPTCYVTPPPGTANQGEPSVPNVEQAPLPPPPAPTETAVPTSTLTPAHVPEDSIPLVDRNSSPPFAEPTGEQALTEPLSGKVNQEATASAPAVEQTPDPSPAPNNAPSGFVSGMATSQGRADGLLGLLDTVSHAASISGLGPIKSIADGLISCVERYKDVAEDRNEYDKLRTQLESTLEDLKQYLSPSLVITTSMANICRLVQKEIDYVGEKQERSVGRRFQEAEDNANDVQECYKRINDHLQRLSQNANISTWIIVDKLDTDNRLRQLAPSLWACYNSEKAAELKRGPCTKGTRTNILANMYQWATSRDSGNLYWMNGMAGTGKTTIAYSLSTQENPHSHTRLPQDQFDSLIVQPFSDPKVRGAFPSNMVVVIDALDECEDATSTRLILDVLLGQSKALPVKFVVSSRPEATIRDRMESGTLVNARVVLHELDSGEVWTDIKTYLKAELAPIDPPDSVINKLVERSGVLFIYAATVVRYVGRDNFQRSKKRLQTVLNASNQQGTVQTSEIDQLYHTILDAAVNDKWLEQVERDDIKLILNTVVCAKAPLTVKALQLLLKLDDEERVETALRPLRSVLHVMGVDSTVTTLHASFPDYLTNHTRSGNSNWYCDAATHHFLPAQWCFECIRDTRPQFNICQLESSYLDDDEVVDLDAHVNKFIPFELRYASAYWPAHLTAAILRAASELLTMLEQFLKKNVLLWLEIINLTKTILTTPDELTTVNQWAMRHGATHDIPSLLQDVWRFALTMVSNPVSQSTPHIYISMLPFLPLHSLIRKHYAQRIRGMIGVERTALDQGDPLLARWSLGGISCTTCSRDGTMVAIVPFDSNGRITLIDALSRRSVRDKSQTDGGDICRLAFSPDGTCIASGTKKGVICVWDVDSGQPVRGPITAHKGAISSILFTFNGSCVISGSEDDTIRTWDLHSGEQVLAPLEGHTDTVSCLATSSDSAIICGSLDGTVRVWDTQGGCRVLGPISEHASSVLSVAVSSNHKLIVSGLDSGVCVWDFHTGQGQILPHPPHVKSDSVRSVAVSPDSIYILAGFEDGNIQIWSAITGEAVSTLPQPSWGYWGIVAYSSDGTRIILCSSSGVLSLYDAQSAAVTFESQPAPIGPISSIDISPDGKHIVSESLDCTLRVWDAISGQMVLGQLTGHTDLVHFVRYSPDGSRILSCSYDGTLRQWNAQTGDPLSVNTQITDTFSPAEKYHLPRFVSAAYSPNSRFIVTVSVSSQICLWDSNSGEIIFGPIQSQSEAILVEFTADATTLIPDWDNNTDKESSANGGHLVHTIRPPDDVSMLAFAFSSDHSCSVVANSDTYNLWLYKPNTQTETETSGSFTGHTKKITSVQFSPNGTCMVSGSWDKTVHIWDVQTGFSIFGPLRGHTNWVSSVAYSPDNMHAASALSDGTICIWDTSTELELPPAADCVLSEDGWVVDKQS</sequence>
<dbReference type="InterPro" id="IPR056884">
    <property type="entry name" value="NPHP3-like_N"/>
</dbReference>
<evidence type="ECO:0000256" key="3">
    <source>
        <dbReference type="PROSITE-ProRule" id="PRU00221"/>
    </source>
</evidence>